<dbReference type="InterPro" id="IPR035992">
    <property type="entry name" value="Ricin_B-like_lectins"/>
</dbReference>
<dbReference type="EMBL" id="JAASQL010000001">
    <property type="protein sequence ID" value="NIJ44892.1"/>
    <property type="molecule type" value="Genomic_DNA"/>
</dbReference>
<evidence type="ECO:0000313" key="3">
    <source>
        <dbReference type="EMBL" id="NIJ44892.1"/>
    </source>
</evidence>
<dbReference type="RefSeq" id="WP_167185739.1">
    <property type="nucleotide sequence ID" value="NZ_JAASQL010000001.1"/>
</dbReference>
<dbReference type="Gene3D" id="2.80.10.50">
    <property type="match status" value="1"/>
</dbReference>
<dbReference type="InterPro" id="IPR011050">
    <property type="entry name" value="Pectin_lyase_fold/virulence"/>
</dbReference>
<name>A0ABX0U7U7_9FLAO</name>
<gene>
    <name evidence="3" type="ORF">FHR24_001331</name>
</gene>
<comment type="caution">
    <text evidence="3">The sequence shown here is derived from an EMBL/GenBank/DDBJ whole genome shotgun (WGS) entry which is preliminary data.</text>
</comment>
<sequence length="794" mass="89699">MKKVGVFIVLFFTVCFAWSQDLVIQSINEITNPNHRDNIGNWQQGDVFTIKGTYSAATVTSVKIRLITFAKGTWVDPLELYNIDIEPPFTGELNHTLQIPENYRLAVNEGEDANTQILQVSATYNGHDSQLYNYYLNVIEPRKAALIDFDELYTTASGTSLVNNINSALENAIAGDTLLFKSEMYDFEGKSLHIDKEICITGKQPVVTQTSVGTYSVQTFFKNLKNGTIRSNNVSILNLGLQAITEPNYVFIRISGPTYGNENTGEYYKNILFSNVELNGGKVQVYGGNGADVVFNQVSFVNFADGGYFLNRKGRIGSAPKFIIQNSFFKPNFDEVNYNVRGISLDAGNDEYPVVWNQNESTIINCLLDGTGLGISSKCSYVNVKNNHFKGYRKDVDMIHIEEFGHHFLIDGNTFEHISPARGIYIDRETQQCHDITITNNKWIGEYAWIISANAPYNLVMENNDFSQAYAKNTSDKTIDFTYYHGNDEGYLQYELPSENIVFKNNTGLTAQKDGVFSYKLLSGDTSLEVEYPESKIEKTEITEAPQSILDTNKKYRIKNNLTGEYLTVSAADSKLTFNANIATDQSDIWELSFKYPYYHNVKNAKTGKHIEVYRGYTLGDINNGTDETIFVEHTYEYSSNDILPFWYFREHNLGTSKVYEIFPGGNERKSRMLKQGDYAEIEIARENNEDKELANASAWILETVEGELSTPLENTQKVKAVYNSEKKEIQIKSIHQQTLELTLMSITGNKLVSKKLNNKNQNTSINTSKFTSGVYMLVLVVDGEKSTTKLALF</sequence>
<accession>A0ABX0U7U7</accession>
<keyword evidence="4" id="KW-1185">Reference proteome</keyword>
<dbReference type="SUPFAM" id="SSF50370">
    <property type="entry name" value="Ricin B-like lectins"/>
    <property type="match status" value="1"/>
</dbReference>
<proteinExistence type="predicted"/>
<reference evidence="3 4" key="1">
    <citation type="submission" date="2020-03" db="EMBL/GenBank/DDBJ databases">
        <title>Genomic Encyclopedia of Type Strains, Phase IV (KMG-IV): sequencing the most valuable type-strain genomes for metagenomic binning, comparative biology and taxonomic classification.</title>
        <authorList>
            <person name="Goeker M."/>
        </authorList>
    </citation>
    <scope>NUCLEOTIDE SEQUENCE [LARGE SCALE GENOMIC DNA]</scope>
    <source>
        <strain evidence="3 4">DSM 101599</strain>
    </source>
</reference>
<evidence type="ECO:0000259" key="2">
    <source>
        <dbReference type="Pfam" id="PF18962"/>
    </source>
</evidence>
<dbReference type="SUPFAM" id="SSF51126">
    <property type="entry name" value="Pectin lyase-like"/>
    <property type="match status" value="1"/>
</dbReference>
<protein>
    <recommendedName>
        <fullName evidence="2">Secretion system C-terminal sorting domain-containing protein</fullName>
    </recommendedName>
</protein>
<feature type="domain" description="Secretion system C-terminal sorting" evidence="2">
    <location>
        <begin position="728"/>
        <end position="791"/>
    </location>
</feature>
<dbReference type="NCBIfam" id="TIGR04183">
    <property type="entry name" value="Por_Secre_tail"/>
    <property type="match status" value="1"/>
</dbReference>
<dbReference type="Proteomes" id="UP000745859">
    <property type="component" value="Unassembled WGS sequence"/>
</dbReference>
<dbReference type="InterPro" id="IPR026444">
    <property type="entry name" value="Secre_tail"/>
</dbReference>
<organism evidence="3 4">
    <name type="scientific">Wenyingzhuangia heitensis</name>
    <dbReference type="NCBI Taxonomy" id="1487859"/>
    <lineage>
        <taxon>Bacteria</taxon>
        <taxon>Pseudomonadati</taxon>
        <taxon>Bacteroidota</taxon>
        <taxon>Flavobacteriia</taxon>
        <taxon>Flavobacteriales</taxon>
        <taxon>Flavobacteriaceae</taxon>
        <taxon>Wenyingzhuangia</taxon>
    </lineage>
</organism>
<keyword evidence="1" id="KW-0732">Signal</keyword>
<dbReference type="Pfam" id="PF18962">
    <property type="entry name" value="Por_Secre_tail"/>
    <property type="match status" value="1"/>
</dbReference>
<evidence type="ECO:0000256" key="1">
    <source>
        <dbReference type="ARBA" id="ARBA00022729"/>
    </source>
</evidence>
<evidence type="ECO:0000313" key="4">
    <source>
        <dbReference type="Proteomes" id="UP000745859"/>
    </source>
</evidence>